<name>A0A7M2YYJ5_9ACTN</name>
<reference evidence="1 2" key="1">
    <citation type="submission" date="2018-07" db="EMBL/GenBank/DDBJ databases">
        <title>High-quality-draft genome sequence of Gaiella occulta.</title>
        <authorList>
            <person name="Severino R."/>
            <person name="Froufe H.J.C."/>
            <person name="Rainey F.A."/>
            <person name="Barroso C."/>
            <person name="Albuquerque L."/>
            <person name="Lobo-Da-Cunha A."/>
            <person name="Da Costa M.S."/>
            <person name="Egas C."/>
        </authorList>
    </citation>
    <scope>NUCLEOTIDE SEQUENCE [LARGE SCALE GENOMIC DNA]</scope>
    <source>
        <strain evidence="1 2">F2-233</strain>
    </source>
</reference>
<keyword evidence="2" id="KW-1185">Reference proteome</keyword>
<dbReference type="Gene3D" id="3.40.91.30">
    <property type="match status" value="1"/>
</dbReference>
<accession>A0A7M2YYJ5</accession>
<sequence>MASGAVTSLAPVRAEFHRFQAYCGSEAPRFANRIELECAKILDWYGVPWDYEPTSFVLERDAEGRVRRAFTPDFFLPDQELYVEVTVMKQSLVTRKNRKLRELKQLYPHVNVKLFYRRDLERLAQRYQLKLAS</sequence>
<evidence type="ECO:0000313" key="2">
    <source>
        <dbReference type="Proteomes" id="UP000254134"/>
    </source>
</evidence>
<gene>
    <name evidence="1" type="ORF">Gocc_0746</name>
</gene>
<dbReference type="SUPFAM" id="SSF52980">
    <property type="entry name" value="Restriction endonuclease-like"/>
    <property type="match status" value="1"/>
</dbReference>
<dbReference type="AlphaFoldDB" id="A0A7M2YYJ5"/>
<protein>
    <submittedName>
        <fullName evidence="1">Uncharacterized protein</fullName>
    </submittedName>
</protein>
<evidence type="ECO:0000313" key="1">
    <source>
        <dbReference type="EMBL" id="RDI74948.1"/>
    </source>
</evidence>
<dbReference type="InterPro" id="IPR011335">
    <property type="entry name" value="Restrct_endonuc-II-like"/>
</dbReference>
<reference evidence="2" key="2">
    <citation type="journal article" date="2019" name="MicrobiologyOpen">
        <title>High-quality draft genome sequence of Gaiella occulta isolated from a 150 meter deep mineral water borehole and comparison with the genome sequences of other deep-branching lineages of the phylum Actinobacteria.</title>
        <authorList>
            <person name="Severino R."/>
            <person name="Froufe H.J.C."/>
            <person name="Barroso C."/>
            <person name="Albuquerque L."/>
            <person name="Lobo-da-Cunha A."/>
            <person name="da Costa M.S."/>
            <person name="Egas C."/>
        </authorList>
    </citation>
    <scope>NUCLEOTIDE SEQUENCE [LARGE SCALE GENOMIC DNA]</scope>
    <source>
        <strain evidence="2">F2-233</strain>
    </source>
</reference>
<organism evidence="1 2">
    <name type="scientific">Gaiella occulta</name>
    <dbReference type="NCBI Taxonomy" id="1002870"/>
    <lineage>
        <taxon>Bacteria</taxon>
        <taxon>Bacillati</taxon>
        <taxon>Actinomycetota</taxon>
        <taxon>Thermoleophilia</taxon>
        <taxon>Gaiellales</taxon>
        <taxon>Gaiellaceae</taxon>
        <taxon>Gaiella</taxon>
    </lineage>
</organism>
<proteinExistence type="predicted"/>
<dbReference type="Proteomes" id="UP000254134">
    <property type="component" value="Unassembled WGS sequence"/>
</dbReference>
<dbReference type="EMBL" id="QQZY01000002">
    <property type="protein sequence ID" value="RDI74948.1"/>
    <property type="molecule type" value="Genomic_DNA"/>
</dbReference>
<comment type="caution">
    <text evidence="1">The sequence shown here is derived from an EMBL/GenBank/DDBJ whole genome shotgun (WGS) entry which is preliminary data.</text>
</comment>